<organism evidence="1 2">
    <name type="scientific">Mycobacterium vicinigordonae</name>
    <dbReference type="NCBI Taxonomy" id="1719132"/>
    <lineage>
        <taxon>Bacteria</taxon>
        <taxon>Bacillati</taxon>
        <taxon>Actinomycetota</taxon>
        <taxon>Actinomycetes</taxon>
        <taxon>Mycobacteriales</taxon>
        <taxon>Mycobacteriaceae</taxon>
        <taxon>Mycobacterium</taxon>
    </lineage>
</organism>
<dbReference type="Proteomes" id="UP000510682">
    <property type="component" value="Chromosome"/>
</dbReference>
<sequence>MPVIRVGVVLPSSNVTIEAELATLLARQPDATFSFHSSRMRMPRVSAAGLIAMSAQRDRCIIEIADAHPDVVLYANVAALTSAGPAEHRRVESLIAEQLSLGGSQAKVRTSVGALVEALNALNARRIALVLPYTGSLAATVIECLQSEWFEVVDWAALGVEDYGAIAEIRQDQIIDAARSLNLSDVDALVISVSSQMPSLTLVQRLETECGIAVVSAATAASYAILKACNLPVNIGGAGSLLQRDKSSTFPSRDARPGR</sequence>
<protein>
    <submittedName>
        <fullName evidence="1">Maleate cis-trans isomerase</fullName>
    </submittedName>
</protein>
<proteinExistence type="predicted"/>
<dbReference type="PANTHER" id="PTHR40267:SF1">
    <property type="entry name" value="BLR3294 PROTEIN"/>
    <property type="match status" value="1"/>
</dbReference>
<accession>A0A7D6HWG7</accession>
<evidence type="ECO:0000313" key="2">
    <source>
        <dbReference type="Proteomes" id="UP000510682"/>
    </source>
</evidence>
<dbReference type="PIRSF" id="PIRSF015736">
    <property type="entry name" value="MI"/>
    <property type="match status" value="1"/>
</dbReference>
<dbReference type="KEGG" id="mgor:H0P51_20620"/>
<reference evidence="2" key="3">
    <citation type="submission" date="2023-07" db="EMBL/GenBank/DDBJ databases">
        <title>Description of Mycobacterium gordonae subsp. intergordonae subsp.nov. and Mycobacterium gordonae subsp. gordonae subsp. nov.</title>
        <authorList>
            <person name="Huang H."/>
        </authorList>
    </citation>
    <scope>NUCLEOTIDE SEQUENCE [LARGE SCALE GENOMIC DNA]</scope>
    <source>
        <strain evidence="2">24</strain>
    </source>
</reference>
<evidence type="ECO:0000313" key="1">
    <source>
        <dbReference type="EMBL" id="QLL06155.1"/>
    </source>
</evidence>
<keyword evidence="1" id="KW-0413">Isomerase</keyword>
<reference evidence="1 2" key="2">
    <citation type="submission" date="2020-07" db="EMBL/GenBank/DDBJ databases">
        <authorList>
            <person name="Yu X."/>
        </authorList>
    </citation>
    <scope>NUCLEOTIDE SEQUENCE [LARGE SCALE GENOMIC DNA]</scope>
    <source>
        <strain evidence="2">24</strain>
    </source>
</reference>
<gene>
    <name evidence="1" type="ORF">H0P51_20620</name>
</gene>
<dbReference type="InterPro" id="IPR053714">
    <property type="entry name" value="Iso_Racemase_Enz_sf"/>
</dbReference>
<dbReference type="GO" id="GO:0016853">
    <property type="term" value="F:isomerase activity"/>
    <property type="evidence" value="ECO:0007669"/>
    <property type="project" value="UniProtKB-KW"/>
</dbReference>
<dbReference type="PANTHER" id="PTHR40267">
    <property type="entry name" value="BLR3294 PROTEIN"/>
    <property type="match status" value="1"/>
</dbReference>
<dbReference type="InterPro" id="IPR026286">
    <property type="entry name" value="MaiA/AMDase"/>
</dbReference>
<dbReference type="EMBL" id="CP059165">
    <property type="protein sequence ID" value="QLL06155.1"/>
    <property type="molecule type" value="Genomic_DNA"/>
</dbReference>
<keyword evidence="2" id="KW-1185">Reference proteome</keyword>
<dbReference type="Gene3D" id="3.40.50.12500">
    <property type="match status" value="1"/>
</dbReference>
<dbReference type="AlphaFoldDB" id="A0A7D6HWG7"/>
<reference evidence="2" key="1">
    <citation type="submission" date="2020-07" db="EMBL/GenBank/DDBJ databases">
        <title>Description of Mycobacterium gordonae subsp. intergordonae subsp.nov. and Mycobacterium gordonae subsp. gordonae subsp. nov.</title>
        <authorList>
            <person name="Yu X."/>
        </authorList>
    </citation>
    <scope>NUCLEOTIDE SEQUENCE [LARGE SCALE GENOMIC DNA]</scope>
    <source>
        <strain evidence="2">24</strain>
    </source>
</reference>
<name>A0A7D6HWG7_9MYCO</name>
<dbReference type="Pfam" id="PF17645">
    <property type="entry name" value="Amdase"/>
    <property type="match status" value="1"/>
</dbReference>